<protein>
    <recommendedName>
        <fullName evidence="1">Myb/SANT-like DNA-binding domain-containing protein</fullName>
    </recommendedName>
</protein>
<keyword evidence="3" id="KW-1185">Reference proteome</keyword>
<dbReference type="Pfam" id="PF13837">
    <property type="entry name" value="Myb_DNA-bind_4"/>
    <property type="match status" value="1"/>
</dbReference>
<proteinExistence type="predicted"/>
<organism evidence="2 3">
    <name type="scientific">Cyphomyrmex costatus</name>
    <dbReference type="NCBI Taxonomy" id="456900"/>
    <lineage>
        <taxon>Eukaryota</taxon>
        <taxon>Metazoa</taxon>
        <taxon>Ecdysozoa</taxon>
        <taxon>Arthropoda</taxon>
        <taxon>Hexapoda</taxon>
        <taxon>Insecta</taxon>
        <taxon>Pterygota</taxon>
        <taxon>Neoptera</taxon>
        <taxon>Endopterygota</taxon>
        <taxon>Hymenoptera</taxon>
        <taxon>Apocrita</taxon>
        <taxon>Aculeata</taxon>
        <taxon>Formicoidea</taxon>
        <taxon>Formicidae</taxon>
        <taxon>Myrmicinae</taxon>
        <taxon>Cyphomyrmex</taxon>
    </lineage>
</organism>
<accession>A0A151IQY3</accession>
<evidence type="ECO:0000313" key="2">
    <source>
        <dbReference type="EMBL" id="KYN08604.1"/>
    </source>
</evidence>
<evidence type="ECO:0000313" key="3">
    <source>
        <dbReference type="Proteomes" id="UP000078542"/>
    </source>
</evidence>
<name>A0A151IQY3_9HYME</name>
<dbReference type="InterPro" id="IPR044822">
    <property type="entry name" value="Myb_DNA-bind_4"/>
</dbReference>
<dbReference type="Proteomes" id="UP000078542">
    <property type="component" value="Unassembled WGS sequence"/>
</dbReference>
<dbReference type="EMBL" id="KQ976752">
    <property type="protein sequence ID" value="KYN08604.1"/>
    <property type="molecule type" value="Genomic_DNA"/>
</dbReference>
<feature type="domain" description="Myb/SANT-like DNA-binding" evidence="1">
    <location>
        <begin position="9"/>
        <end position="68"/>
    </location>
</feature>
<dbReference type="AlphaFoldDB" id="A0A151IQY3"/>
<sequence>MTSGKMSVKKFWNMVSCQLIEKDYHITGIQCKSKMAGLKNTYKSVKDHNAKSGNSTRTWRYFNVMDEIFNKRPWVSPISTLDSGKTIPISSEEEYANENNVPLSTKTKLPMKRKYHVSVCVRVCVCVCGRARVII</sequence>
<dbReference type="PANTHER" id="PTHR47595">
    <property type="entry name" value="HEAT SHOCK 70 KDA PROTEIN 14"/>
    <property type="match status" value="1"/>
</dbReference>
<dbReference type="PANTHER" id="PTHR47595:SF1">
    <property type="entry name" value="MYB_SANT-LIKE DNA-BINDING DOMAIN-CONTAINING PROTEIN"/>
    <property type="match status" value="1"/>
</dbReference>
<reference evidence="2 3" key="1">
    <citation type="submission" date="2016-03" db="EMBL/GenBank/DDBJ databases">
        <title>Cyphomyrmex costatus WGS genome.</title>
        <authorList>
            <person name="Nygaard S."/>
            <person name="Hu H."/>
            <person name="Boomsma J."/>
            <person name="Zhang G."/>
        </authorList>
    </citation>
    <scope>NUCLEOTIDE SEQUENCE [LARGE SCALE GENOMIC DNA]</scope>
    <source>
        <strain evidence="2">MS0001</strain>
        <tissue evidence="2">Whole body</tissue>
    </source>
</reference>
<gene>
    <name evidence="2" type="ORF">ALC62_00414</name>
</gene>
<evidence type="ECO:0000259" key="1">
    <source>
        <dbReference type="Pfam" id="PF13837"/>
    </source>
</evidence>
<dbReference type="Gene3D" id="1.10.10.60">
    <property type="entry name" value="Homeodomain-like"/>
    <property type="match status" value="1"/>
</dbReference>